<feature type="transmembrane region" description="Helical" evidence="1">
    <location>
        <begin position="371"/>
        <end position="392"/>
    </location>
</feature>
<evidence type="ECO:0000256" key="1">
    <source>
        <dbReference type="SAM" id="Phobius"/>
    </source>
</evidence>
<proteinExistence type="predicted"/>
<accession>A0A1Y2BVI0</accession>
<name>A0A1Y2BVI0_9FUNG</name>
<feature type="non-terminal residue" evidence="2">
    <location>
        <position position="528"/>
    </location>
</feature>
<gene>
    <name evidence="2" type="ORF">BCR33DRAFT_720452</name>
</gene>
<feature type="transmembrane region" description="Helical" evidence="1">
    <location>
        <begin position="398"/>
        <end position="420"/>
    </location>
</feature>
<keyword evidence="3" id="KW-1185">Reference proteome</keyword>
<keyword evidence="1" id="KW-0812">Transmembrane</keyword>
<evidence type="ECO:0000313" key="3">
    <source>
        <dbReference type="Proteomes" id="UP000193642"/>
    </source>
</evidence>
<organism evidence="2 3">
    <name type="scientific">Rhizoclosmatium globosum</name>
    <dbReference type="NCBI Taxonomy" id="329046"/>
    <lineage>
        <taxon>Eukaryota</taxon>
        <taxon>Fungi</taxon>
        <taxon>Fungi incertae sedis</taxon>
        <taxon>Chytridiomycota</taxon>
        <taxon>Chytridiomycota incertae sedis</taxon>
        <taxon>Chytridiomycetes</taxon>
        <taxon>Chytridiales</taxon>
        <taxon>Chytriomycetaceae</taxon>
        <taxon>Rhizoclosmatium</taxon>
    </lineage>
</organism>
<sequence>MTTAFSRILTPYGYNSSIARDPAIWFSAQNALVQDQIADSIYSNFSYSYFDIEPVYSYLKESITLRSYVDKKLMICSNAAYLSYFSNNEASQTWFYNSESLAQAYTIDRICYDWNYWPTSLIRTYSILVTNSNRKLNQDVIARMDNCPPMYEYKVTIQAQYNLYVGLSIATAGLIAVFLIYVFFYYIPDKEEPLSMRAVMTPFNIALLAGLLSTIGYDISYALNLSQALADIYTKFTATSYLWYSLNIKRNILFTSSKIFRILWILSYLFFCWRRSHLQVQRIFPRFYKTIATLFFLSPILILSPIPFAIYQVVIPSAGAQSWSYWFEMTSILTLLLCDSLLLYCFLRFLSRTMTDKNAPIDPKFVIVSRMGILSVIPSIVMGGVDLLLAGTAESQDYAYMATWTTLSSFCIHAVMLAMVSMKIALYRRAIQDLYEFNTRGMSSEGGKKTANYTIFWSKQSGTINGSNTSRAKPSVVRPSTSNILVSENVADAQPIQVESTTVPLPEGRNILGRSKSNARDFITYYVD</sequence>
<dbReference type="EMBL" id="MCGO01000042">
    <property type="protein sequence ID" value="ORY38771.1"/>
    <property type="molecule type" value="Genomic_DNA"/>
</dbReference>
<dbReference type="AlphaFoldDB" id="A0A1Y2BVI0"/>
<feature type="transmembrane region" description="Helical" evidence="1">
    <location>
        <begin position="163"/>
        <end position="187"/>
    </location>
</feature>
<feature type="transmembrane region" description="Helical" evidence="1">
    <location>
        <begin position="294"/>
        <end position="314"/>
    </location>
</feature>
<dbReference type="OrthoDB" id="2158114at2759"/>
<keyword evidence="1" id="KW-0472">Membrane</keyword>
<reference evidence="2 3" key="1">
    <citation type="submission" date="2016-07" db="EMBL/GenBank/DDBJ databases">
        <title>Pervasive Adenine N6-methylation of Active Genes in Fungi.</title>
        <authorList>
            <consortium name="DOE Joint Genome Institute"/>
            <person name="Mondo S.J."/>
            <person name="Dannebaum R.O."/>
            <person name="Kuo R.C."/>
            <person name="Labutti K."/>
            <person name="Haridas S."/>
            <person name="Kuo A."/>
            <person name="Salamov A."/>
            <person name="Ahrendt S.R."/>
            <person name="Lipzen A."/>
            <person name="Sullivan W."/>
            <person name="Andreopoulos W.B."/>
            <person name="Clum A."/>
            <person name="Lindquist E."/>
            <person name="Daum C."/>
            <person name="Ramamoorthy G.K."/>
            <person name="Gryganskyi A."/>
            <person name="Culley D."/>
            <person name="Magnuson J.K."/>
            <person name="James T.Y."/>
            <person name="O'Malley M.A."/>
            <person name="Stajich J.E."/>
            <person name="Spatafora J.W."/>
            <person name="Visel A."/>
            <person name="Grigoriev I.V."/>
        </authorList>
    </citation>
    <scope>NUCLEOTIDE SEQUENCE [LARGE SCALE GENOMIC DNA]</scope>
    <source>
        <strain evidence="2 3">JEL800</strain>
    </source>
</reference>
<keyword evidence="1" id="KW-1133">Transmembrane helix</keyword>
<feature type="transmembrane region" description="Helical" evidence="1">
    <location>
        <begin position="252"/>
        <end position="273"/>
    </location>
</feature>
<dbReference type="Proteomes" id="UP000193642">
    <property type="component" value="Unassembled WGS sequence"/>
</dbReference>
<comment type="caution">
    <text evidence="2">The sequence shown here is derived from an EMBL/GenBank/DDBJ whole genome shotgun (WGS) entry which is preliminary data.</text>
</comment>
<feature type="transmembrane region" description="Helical" evidence="1">
    <location>
        <begin position="326"/>
        <end position="350"/>
    </location>
</feature>
<evidence type="ECO:0000313" key="2">
    <source>
        <dbReference type="EMBL" id="ORY38771.1"/>
    </source>
</evidence>
<protein>
    <submittedName>
        <fullName evidence="2">Uncharacterized protein</fullName>
    </submittedName>
</protein>